<dbReference type="GO" id="GO:0016020">
    <property type="term" value="C:membrane"/>
    <property type="evidence" value="ECO:0007669"/>
    <property type="project" value="UniProtKB-SubCell"/>
</dbReference>
<dbReference type="Proteomes" id="UP000323506">
    <property type="component" value="Chromosome A10"/>
</dbReference>
<evidence type="ECO:0000256" key="4">
    <source>
        <dbReference type="ARBA" id="ARBA00022989"/>
    </source>
</evidence>
<gene>
    <name evidence="8" type="ORF">ES288_A10G236200v1</name>
</gene>
<dbReference type="EMBL" id="CM017697">
    <property type="protein sequence ID" value="TYG99959.1"/>
    <property type="molecule type" value="Genomic_DNA"/>
</dbReference>
<reference evidence="8 9" key="1">
    <citation type="submission" date="2019-06" db="EMBL/GenBank/DDBJ databases">
        <title>WGS assembly of Gossypium darwinii.</title>
        <authorList>
            <person name="Chen Z.J."/>
            <person name="Sreedasyam A."/>
            <person name="Ando A."/>
            <person name="Song Q."/>
            <person name="De L."/>
            <person name="Hulse-Kemp A."/>
            <person name="Ding M."/>
            <person name="Ye W."/>
            <person name="Kirkbride R."/>
            <person name="Jenkins J."/>
            <person name="Plott C."/>
            <person name="Lovell J."/>
            <person name="Lin Y.-M."/>
            <person name="Vaughn R."/>
            <person name="Liu B."/>
            <person name="Li W."/>
            <person name="Simpson S."/>
            <person name="Scheffler B."/>
            <person name="Saski C."/>
            <person name="Grover C."/>
            <person name="Hu G."/>
            <person name="Conover J."/>
            <person name="Carlson J."/>
            <person name="Shu S."/>
            <person name="Boston L."/>
            <person name="Williams M."/>
            <person name="Peterson D."/>
            <person name="Mcgee K."/>
            <person name="Jones D."/>
            <person name="Wendel J."/>
            <person name="Stelly D."/>
            <person name="Grimwood J."/>
            <person name="Schmutz J."/>
        </authorList>
    </citation>
    <scope>NUCLEOTIDE SEQUENCE [LARGE SCALE GENOMIC DNA]</scope>
    <source>
        <strain evidence="8">1808015.09</strain>
    </source>
</reference>
<feature type="transmembrane region" description="Helical" evidence="6">
    <location>
        <begin position="124"/>
        <end position="143"/>
    </location>
</feature>
<evidence type="ECO:0000256" key="1">
    <source>
        <dbReference type="ARBA" id="ARBA00004141"/>
    </source>
</evidence>
<dbReference type="PANTHER" id="PTHR10556">
    <property type="entry name" value="3-OXO-5-ALPHA-STEROID 4-DEHYDROGENASE"/>
    <property type="match status" value="1"/>
</dbReference>
<dbReference type="InterPro" id="IPR001104">
    <property type="entry name" value="3-oxo-5_a-steroid_4-DH_C"/>
</dbReference>
<evidence type="ECO:0000256" key="5">
    <source>
        <dbReference type="ARBA" id="ARBA00023136"/>
    </source>
</evidence>
<feature type="transmembrane region" description="Helical" evidence="6">
    <location>
        <begin position="155"/>
        <end position="173"/>
    </location>
</feature>
<sequence length="264" mass="29959">MAIPMVLAILFPPTLFLTGASVLTLLSLAILGVLEIRGINLKYSKFVNTASSSSSISFKVPSRVGMLLLYTPAFLVGVASFWLYPADDSRFLFLKSAVTIHFFKRLFEVIFIHKYSGKMSLDTMIIILVSYFFLSLSLIYTQTFNQGLSEPSIDLKHLGIVLFLIGISGNFYHHYLLSKLRTNGDKEYKIPKGGLFELAICPHYLFEILEFLGISLISQTLYSFSVTLGSALYFMCRSYVTRKWYMSKFEDFPKEVKALIPFVF</sequence>
<dbReference type="GO" id="GO:0006629">
    <property type="term" value="P:lipid metabolic process"/>
    <property type="evidence" value="ECO:0007669"/>
    <property type="project" value="InterPro"/>
</dbReference>
<organism evidence="8 9">
    <name type="scientific">Gossypium darwinii</name>
    <name type="common">Darwin's cotton</name>
    <name type="synonym">Gossypium barbadense var. darwinii</name>
    <dbReference type="NCBI Taxonomy" id="34276"/>
    <lineage>
        <taxon>Eukaryota</taxon>
        <taxon>Viridiplantae</taxon>
        <taxon>Streptophyta</taxon>
        <taxon>Embryophyta</taxon>
        <taxon>Tracheophyta</taxon>
        <taxon>Spermatophyta</taxon>
        <taxon>Magnoliopsida</taxon>
        <taxon>eudicotyledons</taxon>
        <taxon>Gunneridae</taxon>
        <taxon>Pentapetalae</taxon>
        <taxon>rosids</taxon>
        <taxon>malvids</taxon>
        <taxon>Malvales</taxon>
        <taxon>Malvaceae</taxon>
        <taxon>Malvoideae</taxon>
        <taxon>Gossypium</taxon>
    </lineage>
</organism>
<evidence type="ECO:0000313" key="8">
    <source>
        <dbReference type="EMBL" id="TYG99959.1"/>
    </source>
</evidence>
<comment type="subcellular location">
    <subcellularLocation>
        <location evidence="1">Membrane</location>
        <topology evidence="1">Multi-pass membrane protein</topology>
    </subcellularLocation>
</comment>
<dbReference type="FunFam" id="1.20.120.1630:FF:000017">
    <property type="entry name" value="3-oxo-5-alpha-steroid 4-dehydrogenase family protein"/>
    <property type="match status" value="1"/>
</dbReference>
<keyword evidence="4 6" id="KW-1133">Transmembrane helix</keyword>
<evidence type="ECO:0000256" key="6">
    <source>
        <dbReference type="SAM" id="Phobius"/>
    </source>
</evidence>
<dbReference type="PROSITE" id="PS50244">
    <property type="entry name" value="S5A_REDUCTASE"/>
    <property type="match status" value="1"/>
</dbReference>
<evidence type="ECO:0000256" key="3">
    <source>
        <dbReference type="ARBA" id="ARBA00022692"/>
    </source>
</evidence>
<dbReference type="Pfam" id="PF02544">
    <property type="entry name" value="Steroid_dh"/>
    <property type="match status" value="1"/>
</dbReference>
<dbReference type="PANTHER" id="PTHR10556:SF51">
    <property type="entry name" value="STEROID 5-ALPHA-REDUCTASE DET2-LIKE"/>
    <property type="match status" value="1"/>
</dbReference>
<keyword evidence="3 6" id="KW-0812">Transmembrane</keyword>
<dbReference type="InterPro" id="IPR039357">
    <property type="entry name" value="SRD5A/TECR"/>
</dbReference>
<feature type="transmembrane region" description="Helical" evidence="6">
    <location>
        <begin position="67"/>
        <end position="85"/>
    </location>
</feature>
<keyword evidence="5 6" id="KW-0472">Membrane</keyword>
<evidence type="ECO:0000259" key="7">
    <source>
        <dbReference type="Pfam" id="PF02544"/>
    </source>
</evidence>
<accession>A0A5D2F450</accession>
<keyword evidence="9" id="KW-1185">Reference proteome</keyword>
<name>A0A5D2F450_GOSDA</name>
<dbReference type="AlphaFoldDB" id="A0A5D2F450"/>
<dbReference type="Gene3D" id="1.20.120.1630">
    <property type="match status" value="1"/>
</dbReference>
<comment type="similarity">
    <text evidence="2">Belongs to the steroid 5-alpha reductase family.</text>
</comment>
<evidence type="ECO:0000313" key="9">
    <source>
        <dbReference type="Proteomes" id="UP000323506"/>
    </source>
</evidence>
<feature type="transmembrane region" description="Helical" evidence="6">
    <location>
        <begin position="6"/>
        <end position="34"/>
    </location>
</feature>
<feature type="domain" description="3-oxo-5-alpha-steroid 4-dehydrogenase C-terminal" evidence="7">
    <location>
        <begin position="150"/>
        <end position="264"/>
    </location>
</feature>
<protein>
    <recommendedName>
        <fullName evidence="7">3-oxo-5-alpha-steroid 4-dehydrogenase C-terminal domain-containing protein</fullName>
    </recommendedName>
</protein>
<dbReference type="GO" id="GO:0016627">
    <property type="term" value="F:oxidoreductase activity, acting on the CH-CH group of donors"/>
    <property type="evidence" value="ECO:0007669"/>
    <property type="project" value="InterPro"/>
</dbReference>
<feature type="transmembrane region" description="Helical" evidence="6">
    <location>
        <begin position="220"/>
        <end position="240"/>
    </location>
</feature>
<proteinExistence type="inferred from homology"/>
<evidence type="ECO:0000256" key="2">
    <source>
        <dbReference type="ARBA" id="ARBA00007742"/>
    </source>
</evidence>